<evidence type="ECO:0000256" key="4">
    <source>
        <dbReference type="ARBA" id="ARBA00022989"/>
    </source>
</evidence>
<keyword evidence="7" id="KW-0675">Receptor</keyword>
<keyword evidence="5" id="KW-0297">G-protein coupled receptor</keyword>
<evidence type="ECO:0000256" key="1">
    <source>
        <dbReference type="ARBA" id="ARBA00004651"/>
    </source>
</evidence>
<evidence type="ECO:0000256" key="2">
    <source>
        <dbReference type="ARBA" id="ARBA00022475"/>
    </source>
</evidence>
<feature type="transmembrane region" description="Helical" evidence="9">
    <location>
        <begin position="53"/>
        <end position="74"/>
    </location>
</feature>
<accession>A0ABR3M4P6</accession>
<evidence type="ECO:0000256" key="5">
    <source>
        <dbReference type="ARBA" id="ARBA00023040"/>
    </source>
</evidence>
<dbReference type="Gene3D" id="1.20.1070.10">
    <property type="entry name" value="Rhodopsin 7-helix transmembrane proteins"/>
    <property type="match status" value="1"/>
</dbReference>
<reference evidence="10 11" key="1">
    <citation type="submission" date="2023-09" db="EMBL/GenBank/DDBJ databases">
        <authorList>
            <person name="Wang M."/>
        </authorList>
    </citation>
    <scope>NUCLEOTIDE SEQUENCE [LARGE SCALE GENOMIC DNA]</scope>
    <source>
        <strain evidence="10">GT-2023</strain>
        <tissue evidence="10">Liver</tissue>
    </source>
</reference>
<comment type="caution">
    <text evidence="10">The sequence shown here is derived from an EMBL/GenBank/DDBJ whole genome shotgun (WGS) entry which is preliminary data.</text>
</comment>
<keyword evidence="11" id="KW-1185">Reference proteome</keyword>
<evidence type="ECO:0000256" key="6">
    <source>
        <dbReference type="ARBA" id="ARBA00023136"/>
    </source>
</evidence>
<feature type="transmembrane region" description="Helical" evidence="9">
    <location>
        <begin position="86"/>
        <end position="107"/>
    </location>
</feature>
<sequence>MWVYFCNDQQIQSSITVFMKNLVAADFFLCLCLPLRIAAYANNSEIMSNIYCSFGATAFYINMYASIFFMDFIAANSSQLSMTYKVIHCVTFVGFVFVLVSLIVLYWKTHQKLRQVQFSSQVFDLLVDGTPWLFWSGHLSILQPSLGTSEKLHPLFPLSESCLFEESTGFTVLPEREVFLLPKPSLTGLRPVALQDPIDCRHLLPPNGFCCYMVICGRLVENVGRVWVGLYIDPRITLAPIQAIKSRFFYCSACLSGFRDGSLSVERALLLSATFCNDVFWKLLNENWMTGTGSGLRALLSNGAMLDALPSDLELRPLPRGSSFQLRVLMAKNAASWKVLNDRREEIGQAV</sequence>
<organism evidence="10 11">
    <name type="scientific">Cirrhinus molitorella</name>
    <name type="common">mud carp</name>
    <dbReference type="NCBI Taxonomy" id="172907"/>
    <lineage>
        <taxon>Eukaryota</taxon>
        <taxon>Metazoa</taxon>
        <taxon>Chordata</taxon>
        <taxon>Craniata</taxon>
        <taxon>Vertebrata</taxon>
        <taxon>Euteleostomi</taxon>
        <taxon>Actinopterygii</taxon>
        <taxon>Neopterygii</taxon>
        <taxon>Teleostei</taxon>
        <taxon>Ostariophysi</taxon>
        <taxon>Cypriniformes</taxon>
        <taxon>Cyprinidae</taxon>
        <taxon>Labeoninae</taxon>
        <taxon>Labeonini</taxon>
        <taxon>Cirrhinus</taxon>
    </lineage>
</organism>
<dbReference type="PANTHER" id="PTHR24233">
    <property type="entry name" value="P2Y PURINOCEPTOR-RELATED G-PROTEIN COUPLED RECEPTOR"/>
    <property type="match status" value="1"/>
</dbReference>
<keyword evidence="8" id="KW-0807">Transducer</keyword>
<dbReference type="SUPFAM" id="SSF81321">
    <property type="entry name" value="Family A G protein-coupled receptor-like"/>
    <property type="match status" value="1"/>
</dbReference>
<proteinExistence type="predicted"/>
<dbReference type="Proteomes" id="UP001558613">
    <property type="component" value="Unassembled WGS sequence"/>
</dbReference>
<comment type="subcellular location">
    <subcellularLocation>
        <location evidence="1">Cell membrane</location>
        <topology evidence="1">Multi-pass membrane protein</topology>
    </subcellularLocation>
</comment>
<evidence type="ECO:0000256" key="9">
    <source>
        <dbReference type="SAM" id="Phobius"/>
    </source>
</evidence>
<name>A0ABR3M4P6_9TELE</name>
<keyword evidence="2" id="KW-1003">Cell membrane</keyword>
<keyword evidence="4 9" id="KW-1133">Transmembrane helix</keyword>
<evidence type="ECO:0000313" key="11">
    <source>
        <dbReference type="Proteomes" id="UP001558613"/>
    </source>
</evidence>
<evidence type="ECO:0000256" key="3">
    <source>
        <dbReference type="ARBA" id="ARBA00022692"/>
    </source>
</evidence>
<dbReference type="InterPro" id="IPR000276">
    <property type="entry name" value="GPCR_Rhodpsn"/>
</dbReference>
<evidence type="ECO:0000256" key="7">
    <source>
        <dbReference type="ARBA" id="ARBA00023170"/>
    </source>
</evidence>
<protein>
    <submittedName>
        <fullName evidence="10">Uncharacterized protein</fullName>
    </submittedName>
</protein>
<evidence type="ECO:0000256" key="8">
    <source>
        <dbReference type="ARBA" id="ARBA00023224"/>
    </source>
</evidence>
<gene>
    <name evidence="10" type="ORF">QQF64_007920</name>
</gene>
<dbReference type="EMBL" id="JAYMGO010000015">
    <property type="protein sequence ID" value="KAL1260093.1"/>
    <property type="molecule type" value="Genomic_DNA"/>
</dbReference>
<keyword evidence="3 9" id="KW-0812">Transmembrane</keyword>
<feature type="transmembrane region" description="Helical" evidence="9">
    <location>
        <begin position="21"/>
        <end position="41"/>
    </location>
</feature>
<keyword evidence="6 9" id="KW-0472">Membrane</keyword>
<dbReference type="Pfam" id="PF00001">
    <property type="entry name" value="7tm_1"/>
    <property type="match status" value="1"/>
</dbReference>
<evidence type="ECO:0000313" key="10">
    <source>
        <dbReference type="EMBL" id="KAL1260093.1"/>
    </source>
</evidence>
<dbReference type="PANTHER" id="PTHR24233:SF11">
    <property type="entry name" value="P2Y PURINOCEPTOR 14-LIKE"/>
    <property type="match status" value="1"/>
</dbReference>